<dbReference type="PRINTS" id="PR00691">
    <property type="entry name" value="ADHESINB"/>
</dbReference>
<dbReference type="GO" id="GO:0007155">
    <property type="term" value="P:cell adhesion"/>
    <property type="evidence" value="ECO:0007669"/>
    <property type="project" value="InterPro"/>
</dbReference>
<dbReference type="PRINTS" id="PR00690">
    <property type="entry name" value="ADHESNFAMILY"/>
</dbReference>
<gene>
    <name evidence="6" type="primary">znuA</name>
    <name evidence="6" type="ORF">ACLFYP115_01312</name>
</gene>
<dbReference type="EMBL" id="CACRSQ010000003">
    <property type="protein sequence ID" value="VYT01590.1"/>
    <property type="molecule type" value="Genomic_DNA"/>
</dbReference>
<dbReference type="Gene3D" id="3.40.50.1980">
    <property type="entry name" value="Nitrogenase molybdenum iron protein domain"/>
    <property type="match status" value="2"/>
</dbReference>
<dbReference type="InterPro" id="IPR006128">
    <property type="entry name" value="Lipoprotein_PsaA-like"/>
</dbReference>
<reference evidence="6" key="1">
    <citation type="submission" date="2019-11" db="EMBL/GenBank/DDBJ databases">
        <authorList>
            <person name="Feng L."/>
        </authorList>
    </citation>
    <scope>NUCLEOTIDE SEQUENCE</scope>
    <source>
        <strain evidence="6">AcaccaeLFYP115</strain>
    </source>
</reference>
<keyword evidence="2 4" id="KW-0813">Transport</keyword>
<evidence type="ECO:0000256" key="4">
    <source>
        <dbReference type="RuleBase" id="RU003512"/>
    </source>
</evidence>
<evidence type="ECO:0000256" key="5">
    <source>
        <dbReference type="SAM" id="SignalP"/>
    </source>
</evidence>
<evidence type="ECO:0000256" key="2">
    <source>
        <dbReference type="ARBA" id="ARBA00022448"/>
    </source>
</evidence>
<protein>
    <submittedName>
        <fullName evidence="6">High-affinity zinc uptake system binding-protein ZnuA</fullName>
    </submittedName>
</protein>
<proteinExistence type="inferred from homology"/>
<sequence length="317" mass="36329">MPVKRWIVFLLCLTVCMSVLTGCSTGKDADSSSKKPNVVTTIFPYYDFVRQIGKDKVNLKMIVTAGKDSHTFEPTPADLISIQKADIFFYNGGAMEYWVQKIQKSQENNGQVSYAFMDSVHPVEEEVTEGMSLPREEEGETEYDEHIWTSPVNAQIIVKKICAVLSKEDPENAHFYEKNTKDYLKKLKKLDRDFRETVKHGKRKLMVFGDKFPMRYFTEEYGLSYRAAFPGCSEESEPSSRTLSYLIDLVKKEKIPVIYHMDFGSSKIADVICEASGAENIPFYSCHTVTKRQFDQGVTYLDLMEKNVKNLEKGLRE</sequence>
<name>A0A6N2T7W5_9FIRM</name>
<evidence type="ECO:0000256" key="1">
    <source>
        <dbReference type="ARBA" id="ARBA00011028"/>
    </source>
</evidence>
<dbReference type="Pfam" id="PF01297">
    <property type="entry name" value="ZnuA"/>
    <property type="match status" value="1"/>
</dbReference>
<organism evidence="6">
    <name type="scientific">Anaerostipes caccae</name>
    <dbReference type="NCBI Taxonomy" id="105841"/>
    <lineage>
        <taxon>Bacteria</taxon>
        <taxon>Bacillati</taxon>
        <taxon>Bacillota</taxon>
        <taxon>Clostridia</taxon>
        <taxon>Lachnospirales</taxon>
        <taxon>Lachnospiraceae</taxon>
        <taxon>Anaerostipes</taxon>
    </lineage>
</organism>
<dbReference type="InterPro" id="IPR006127">
    <property type="entry name" value="ZnuA-like"/>
</dbReference>
<comment type="similarity">
    <text evidence="1 4">Belongs to the bacterial solute-binding protein 9 family.</text>
</comment>
<accession>A0A6N2T7W5</accession>
<dbReference type="GO" id="GO:0030001">
    <property type="term" value="P:metal ion transport"/>
    <property type="evidence" value="ECO:0007669"/>
    <property type="project" value="InterPro"/>
</dbReference>
<dbReference type="PROSITE" id="PS51257">
    <property type="entry name" value="PROKAR_LIPOPROTEIN"/>
    <property type="match status" value="1"/>
</dbReference>
<feature type="chain" id="PRO_5039563692" evidence="5">
    <location>
        <begin position="22"/>
        <end position="317"/>
    </location>
</feature>
<dbReference type="RefSeq" id="WP_039946574.1">
    <property type="nucleotide sequence ID" value="NZ_CACRSQ010000003.1"/>
</dbReference>
<evidence type="ECO:0000256" key="3">
    <source>
        <dbReference type="ARBA" id="ARBA00022729"/>
    </source>
</evidence>
<dbReference type="GO" id="GO:0046872">
    <property type="term" value="F:metal ion binding"/>
    <property type="evidence" value="ECO:0007669"/>
    <property type="project" value="InterPro"/>
</dbReference>
<dbReference type="SUPFAM" id="SSF53807">
    <property type="entry name" value="Helical backbone' metal receptor"/>
    <property type="match status" value="1"/>
</dbReference>
<dbReference type="InterPro" id="IPR050492">
    <property type="entry name" value="Bact_metal-bind_prot9"/>
</dbReference>
<evidence type="ECO:0000313" key="6">
    <source>
        <dbReference type="EMBL" id="VYT01590.1"/>
    </source>
</evidence>
<dbReference type="AlphaFoldDB" id="A0A6N2T7W5"/>
<dbReference type="PANTHER" id="PTHR42953">
    <property type="entry name" value="HIGH-AFFINITY ZINC UPTAKE SYSTEM PROTEIN ZNUA-RELATED"/>
    <property type="match status" value="1"/>
</dbReference>
<feature type="signal peptide" evidence="5">
    <location>
        <begin position="1"/>
        <end position="21"/>
    </location>
</feature>
<keyword evidence="3 5" id="KW-0732">Signal</keyword>
<dbReference type="InterPro" id="IPR006129">
    <property type="entry name" value="AdhesinB"/>
</dbReference>
<dbReference type="PANTHER" id="PTHR42953:SF3">
    <property type="entry name" value="HIGH-AFFINITY ZINC UPTAKE SYSTEM PROTEIN ZNUA"/>
    <property type="match status" value="1"/>
</dbReference>